<accession>A0A845AKG0</accession>
<gene>
    <name evidence="1" type="ORF">GRI58_12535</name>
</gene>
<dbReference type="Proteomes" id="UP000439780">
    <property type="component" value="Unassembled WGS sequence"/>
</dbReference>
<keyword evidence="2" id="KW-1185">Reference proteome</keyword>
<dbReference type="AlphaFoldDB" id="A0A845AKG0"/>
<dbReference type="OrthoDB" id="9017325at2"/>
<reference evidence="1 2" key="1">
    <citation type="submission" date="2019-12" db="EMBL/GenBank/DDBJ databases">
        <title>Genomic-based taxomic classification of the family Erythrobacteraceae.</title>
        <authorList>
            <person name="Xu L."/>
        </authorList>
    </citation>
    <scope>NUCLEOTIDE SEQUENCE [LARGE SCALE GENOMIC DNA]</scope>
    <source>
        <strain evidence="1 2">KEMB 9005-328</strain>
    </source>
</reference>
<proteinExistence type="predicted"/>
<dbReference type="RefSeq" id="WP_160753946.1">
    <property type="nucleotide sequence ID" value="NZ_WTYA01000010.1"/>
</dbReference>
<sequence length="128" mass="14129">MATKKAAIKKHSAPPGLDYAPVVGKTKNLSFGVIQANPGDECIATAEGAVFRRLYPVLKPEDRTAPWREPTCFRRDVLLPPAANDELLDPQRLSRTYDEQGFNIVDLVVAVTLRFPEVEEMPPVNTVA</sequence>
<organism evidence="1 2">
    <name type="scientific">Qipengyuania algicida</name>
    <dbReference type="NCBI Taxonomy" id="1836209"/>
    <lineage>
        <taxon>Bacteria</taxon>
        <taxon>Pseudomonadati</taxon>
        <taxon>Pseudomonadota</taxon>
        <taxon>Alphaproteobacteria</taxon>
        <taxon>Sphingomonadales</taxon>
        <taxon>Erythrobacteraceae</taxon>
        <taxon>Qipengyuania</taxon>
    </lineage>
</organism>
<name>A0A845AKG0_9SPHN</name>
<dbReference type="EMBL" id="WTYA01000010">
    <property type="protein sequence ID" value="MXP29643.1"/>
    <property type="molecule type" value="Genomic_DNA"/>
</dbReference>
<protein>
    <submittedName>
        <fullName evidence="1">Uncharacterized protein</fullName>
    </submittedName>
</protein>
<evidence type="ECO:0000313" key="2">
    <source>
        <dbReference type="Proteomes" id="UP000439780"/>
    </source>
</evidence>
<comment type="caution">
    <text evidence="1">The sequence shown here is derived from an EMBL/GenBank/DDBJ whole genome shotgun (WGS) entry which is preliminary data.</text>
</comment>
<evidence type="ECO:0000313" key="1">
    <source>
        <dbReference type="EMBL" id="MXP29643.1"/>
    </source>
</evidence>